<protein>
    <submittedName>
        <fullName evidence="2">Uncharacterized protein</fullName>
    </submittedName>
</protein>
<reference evidence="2" key="2">
    <citation type="journal article" date="2023" name="IMA Fungus">
        <title>Comparative genomic study of the Penicillium genus elucidates a diverse pangenome and 15 lateral gene transfer events.</title>
        <authorList>
            <person name="Petersen C."/>
            <person name="Sorensen T."/>
            <person name="Nielsen M.R."/>
            <person name="Sondergaard T.E."/>
            <person name="Sorensen J.L."/>
            <person name="Fitzpatrick D.A."/>
            <person name="Frisvad J.C."/>
            <person name="Nielsen K.L."/>
        </authorList>
    </citation>
    <scope>NUCLEOTIDE SEQUENCE</scope>
    <source>
        <strain evidence="2">IBT 29864</strain>
    </source>
</reference>
<keyword evidence="3" id="KW-1185">Reference proteome</keyword>
<dbReference type="AlphaFoldDB" id="A0A9W9USY4"/>
<gene>
    <name evidence="2" type="ORF">N7496_012631</name>
</gene>
<dbReference type="EMBL" id="JAPZBS010000010">
    <property type="protein sequence ID" value="KAJ5355419.1"/>
    <property type="molecule type" value="Genomic_DNA"/>
</dbReference>
<dbReference type="GeneID" id="81444723"/>
<reference evidence="2" key="1">
    <citation type="submission" date="2022-11" db="EMBL/GenBank/DDBJ databases">
        <authorList>
            <person name="Petersen C."/>
        </authorList>
    </citation>
    <scope>NUCLEOTIDE SEQUENCE</scope>
    <source>
        <strain evidence="2">IBT 29864</strain>
    </source>
</reference>
<dbReference type="RefSeq" id="XP_056549442.1">
    <property type="nucleotide sequence ID" value="XM_056705544.1"/>
</dbReference>
<evidence type="ECO:0000313" key="2">
    <source>
        <dbReference type="EMBL" id="KAJ5355419.1"/>
    </source>
</evidence>
<name>A0A9W9USY4_9EURO</name>
<feature type="region of interest" description="Disordered" evidence="1">
    <location>
        <begin position="25"/>
        <end position="67"/>
    </location>
</feature>
<sequence>MASSSDKLCPACLKIFESGKANAVISSQEGDPASGLEQTGTQEQSGEDSDWRRAPVHEAITSSREKKPERCELRKRVPYAADCDHYPDREWCLESTALTTT</sequence>
<evidence type="ECO:0000313" key="3">
    <source>
        <dbReference type="Proteomes" id="UP001147782"/>
    </source>
</evidence>
<proteinExistence type="predicted"/>
<comment type="caution">
    <text evidence="2">The sequence shown here is derived from an EMBL/GenBank/DDBJ whole genome shotgun (WGS) entry which is preliminary data.</text>
</comment>
<evidence type="ECO:0000256" key="1">
    <source>
        <dbReference type="SAM" id="MobiDB-lite"/>
    </source>
</evidence>
<dbReference type="Proteomes" id="UP001147782">
    <property type="component" value="Unassembled WGS sequence"/>
</dbReference>
<organism evidence="2 3">
    <name type="scientific">Penicillium cataractarum</name>
    <dbReference type="NCBI Taxonomy" id="2100454"/>
    <lineage>
        <taxon>Eukaryota</taxon>
        <taxon>Fungi</taxon>
        <taxon>Dikarya</taxon>
        <taxon>Ascomycota</taxon>
        <taxon>Pezizomycotina</taxon>
        <taxon>Eurotiomycetes</taxon>
        <taxon>Eurotiomycetidae</taxon>
        <taxon>Eurotiales</taxon>
        <taxon>Aspergillaceae</taxon>
        <taxon>Penicillium</taxon>
    </lineage>
</organism>
<accession>A0A9W9USY4</accession>